<dbReference type="EMBL" id="HBUF01337064">
    <property type="protein sequence ID" value="CAG6698249.1"/>
    <property type="molecule type" value="Transcribed_RNA"/>
</dbReference>
<feature type="domain" description="Flavodoxin-like" evidence="3">
    <location>
        <begin position="114"/>
        <end position="264"/>
    </location>
</feature>
<dbReference type="PANTHER" id="PTHR19384:SF17">
    <property type="entry name" value="NADPH--CYTOCHROME P450 REDUCTASE"/>
    <property type="match status" value="1"/>
</dbReference>
<sequence length="342" mass="37640">MCSFQVTPEAAVQGHKVRRDVTTALEEGTQSAAPGKGDTKAKGIPLEGGGHHLEGSKNEGSPHERATKTVEAFQEGDIKPSPTDHYKRHKRVKYVTLTTKSFISPTPPSPIIRTFIAFASESGTAHALAVRLHNTLMEKFNTSRPGYKMFVSKVVNVEELLWIEHAELILFVASTTGEGDPPRNGRRFYDNCLLFRYFEHVPFQNVHFAVFGLGSWLYKQNFCAFGINLDKMAGDLGGTRILPMTKCDTAAMDDTYNNWVEEVLPHVDVICKGGSIPHVMYNSTVPPGPGVTERDIIQEINMMAAKAGVTMQVLSTPSTTRDDSVLELSQEVSEIRTTKAGS</sequence>
<dbReference type="GO" id="GO:0050660">
    <property type="term" value="F:flavin adenine dinucleotide binding"/>
    <property type="evidence" value="ECO:0007669"/>
    <property type="project" value="TreeGrafter"/>
</dbReference>
<dbReference type="GO" id="GO:0010181">
    <property type="term" value="F:FMN binding"/>
    <property type="evidence" value="ECO:0007669"/>
    <property type="project" value="InterPro"/>
</dbReference>
<dbReference type="EMBL" id="HBUF01546071">
    <property type="protein sequence ID" value="CAG6756982.1"/>
    <property type="molecule type" value="Transcribed_RNA"/>
</dbReference>
<dbReference type="EMBL" id="HBUF01337063">
    <property type="protein sequence ID" value="CAG6698248.1"/>
    <property type="molecule type" value="Transcribed_RNA"/>
</dbReference>
<feature type="compositionally biased region" description="Basic and acidic residues" evidence="2">
    <location>
        <begin position="49"/>
        <end position="63"/>
    </location>
</feature>
<dbReference type="InterPro" id="IPR001094">
    <property type="entry name" value="Flavdoxin-like"/>
</dbReference>
<dbReference type="GO" id="GO:0005829">
    <property type="term" value="C:cytosol"/>
    <property type="evidence" value="ECO:0007669"/>
    <property type="project" value="TreeGrafter"/>
</dbReference>
<dbReference type="AlphaFoldDB" id="A0A8D8LNI8"/>
<dbReference type="Gene3D" id="3.40.50.360">
    <property type="match status" value="1"/>
</dbReference>
<dbReference type="GO" id="GO:0016491">
    <property type="term" value="F:oxidoreductase activity"/>
    <property type="evidence" value="ECO:0007669"/>
    <property type="project" value="TreeGrafter"/>
</dbReference>
<proteinExistence type="predicted"/>
<evidence type="ECO:0000256" key="2">
    <source>
        <dbReference type="SAM" id="MobiDB-lite"/>
    </source>
</evidence>
<accession>A0A8D8LNI8</accession>
<dbReference type="EMBL" id="HBUF01546070">
    <property type="protein sequence ID" value="CAG6756981.1"/>
    <property type="molecule type" value="Transcribed_RNA"/>
</dbReference>
<keyword evidence="1" id="KW-0285">Flavoprotein</keyword>
<feature type="region of interest" description="Disordered" evidence="2">
    <location>
        <begin position="25"/>
        <end position="63"/>
    </location>
</feature>
<dbReference type="EMBL" id="HBUF01024299">
    <property type="protein sequence ID" value="CAG6612326.1"/>
    <property type="molecule type" value="Transcribed_RNA"/>
</dbReference>
<dbReference type="InterPro" id="IPR008254">
    <property type="entry name" value="Flavodoxin/NO_synth"/>
</dbReference>
<evidence type="ECO:0000259" key="3">
    <source>
        <dbReference type="PROSITE" id="PS50902"/>
    </source>
</evidence>
<name>A0A8D8LNI8_9HEMI</name>
<dbReference type="EMBL" id="HBUF01024300">
    <property type="protein sequence ID" value="CAG6612327.1"/>
    <property type="molecule type" value="Transcribed_RNA"/>
</dbReference>
<dbReference type="PANTHER" id="PTHR19384">
    <property type="entry name" value="NITRIC OXIDE SYNTHASE-RELATED"/>
    <property type="match status" value="1"/>
</dbReference>
<protein>
    <submittedName>
        <fullName evidence="4">Nitric oxide synthase, brain</fullName>
    </submittedName>
</protein>
<dbReference type="InterPro" id="IPR029039">
    <property type="entry name" value="Flavoprotein-like_sf"/>
</dbReference>
<evidence type="ECO:0000256" key="1">
    <source>
        <dbReference type="ARBA" id="ARBA00022630"/>
    </source>
</evidence>
<dbReference type="EMBL" id="HBUF01546069">
    <property type="protein sequence ID" value="CAG6756980.1"/>
    <property type="molecule type" value="Transcribed_RNA"/>
</dbReference>
<reference evidence="4" key="1">
    <citation type="submission" date="2021-05" db="EMBL/GenBank/DDBJ databases">
        <authorList>
            <person name="Alioto T."/>
            <person name="Alioto T."/>
            <person name="Gomez Garrido J."/>
        </authorList>
    </citation>
    <scope>NUCLEOTIDE SEQUENCE</scope>
</reference>
<dbReference type="PROSITE" id="PS50902">
    <property type="entry name" value="FLAVODOXIN_LIKE"/>
    <property type="match status" value="1"/>
</dbReference>
<dbReference type="PRINTS" id="PR00369">
    <property type="entry name" value="FLAVODOXIN"/>
</dbReference>
<dbReference type="EMBL" id="HBUF01024301">
    <property type="protein sequence ID" value="CAG6612328.1"/>
    <property type="molecule type" value="Transcribed_RNA"/>
</dbReference>
<dbReference type="Pfam" id="PF00258">
    <property type="entry name" value="Flavodoxin_1"/>
    <property type="match status" value="1"/>
</dbReference>
<dbReference type="EMBL" id="HBUF01024298">
    <property type="protein sequence ID" value="CAG6612325.1"/>
    <property type="molecule type" value="Transcribed_RNA"/>
</dbReference>
<evidence type="ECO:0000313" key="4">
    <source>
        <dbReference type="EMBL" id="CAG6612326.1"/>
    </source>
</evidence>
<organism evidence="4">
    <name type="scientific">Cacopsylla melanoneura</name>
    <dbReference type="NCBI Taxonomy" id="428564"/>
    <lineage>
        <taxon>Eukaryota</taxon>
        <taxon>Metazoa</taxon>
        <taxon>Ecdysozoa</taxon>
        <taxon>Arthropoda</taxon>
        <taxon>Hexapoda</taxon>
        <taxon>Insecta</taxon>
        <taxon>Pterygota</taxon>
        <taxon>Neoptera</taxon>
        <taxon>Paraneoptera</taxon>
        <taxon>Hemiptera</taxon>
        <taxon>Sternorrhyncha</taxon>
        <taxon>Psylloidea</taxon>
        <taxon>Psyllidae</taxon>
        <taxon>Psyllinae</taxon>
        <taxon>Cacopsylla</taxon>
    </lineage>
</organism>
<dbReference type="SUPFAM" id="SSF52218">
    <property type="entry name" value="Flavoproteins"/>
    <property type="match status" value="1"/>
</dbReference>